<keyword evidence="1" id="KW-0812">Transmembrane</keyword>
<proteinExistence type="predicted"/>
<feature type="transmembrane region" description="Helical" evidence="1">
    <location>
        <begin position="42"/>
        <end position="64"/>
    </location>
</feature>
<name>A0ABW0IVH9_9HYPH</name>
<evidence type="ECO:0000313" key="2">
    <source>
        <dbReference type="EMBL" id="MFC5422353.1"/>
    </source>
</evidence>
<dbReference type="EMBL" id="JBHSLW010000037">
    <property type="protein sequence ID" value="MFC5422353.1"/>
    <property type="molecule type" value="Genomic_DNA"/>
</dbReference>
<keyword evidence="1" id="KW-0472">Membrane</keyword>
<comment type="caution">
    <text evidence="2">The sequence shown here is derived from an EMBL/GenBank/DDBJ whole genome shotgun (WGS) entry which is preliminary data.</text>
</comment>
<feature type="transmembrane region" description="Helical" evidence="1">
    <location>
        <begin position="12"/>
        <end position="36"/>
    </location>
</feature>
<reference evidence="3" key="1">
    <citation type="journal article" date="2019" name="Int. J. Syst. Evol. Microbiol.">
        <title>The Global Catalogue of Microorganisms (GCM) 10K type strain sequencing project: providing services to taxonomists for standard genome sequencing and annotation.</title>
        <authorList>
            <consortium name="The Broad Institute Genomics Platform"/>
            <consortium name="The Broad Institute Genome Sequencing Center for Infectious Disease"/>
            <person name="Wu L."/>
            <person name="Ma J."/>
        </authorList>
    </citation>
    <scope>NUCLEOTIDE SEQUENCE [LARGE SCALE GENOMIC DNA]</scope>
    <source>
        <strain evidence="3">NCAIM B.01391</strain>
    </source>
</reference>
<gene>
    <name evidence="2" type="ORF">ACFPOB_22555</name>
</gene>
<keyword evidence="1" id="KW-1133">Transmembrane helix</keyword>
<dbReference type="Proteomes" id="UP001596053">
    <property type="component" value="Unassembled WGS sequence"/>
</dbReference>
<sequence length="250" mass="27891">MPELTARTMRSWTTGGLVLLVYLMGVGIGVCTWTIATTKTLFDWQTLIGALTALLAAFIGAVFIHRQIRTAWLIEEDKRVRKLLAARSVLPVALSALTDYAIECGKRLRRLLTHTGSPPSANLLRFPPLPTELIPLFKEIVENAPAEHTVSFRAVVSELQVLNANLSGLRRPSDLAPLNLSSYAARCAYLHALSDMLFPYARFEHDHPARTPGLKELEKALLFFGFHKEHPDAEPAYRLVARRVEKLASR</sequence>
<evidence type="ECO:0000256" key="1">
    <source>
        <dbReference type="SAM" id="Phobius"/>
    </source>
</evidence>
<dbReference type="RefSeq" id="WP_377800624.1">
    <property type="nucleotide sequence ID" value="NZ_JBHSLW010000037.1"/>
</dbReference>
<evidence type="ECO:0000313" key="3">
    <source>
        <dbReference type="Proteomes" id="UP001596053"/>
    </source>
</evidence>
<keyword evidence="3" id="KW-1185">Reference proteome</keyword>
<organism evidence="2 3">
    <name type="scientific">Bosea eneae</name>
    <dbReference type="NCBI Taxonomy" id="151454"/>
    <lineage>
        <taxon>Bacteria</taxon>
        <taxon>Pseudomonadati</taxon>
        <taxon>Pseudomonadota</taxon>
        <taxon>Alphaproteobacteria</taxon>
        <taxon>Hyphomicrobiales</taxon>
        <taxon>Boseaceae</taxon>
        <taxon>Bosea</taxon>
    </lineage>
</organism>
<protein>
    <submittedName>
        <fullName evidence="2">Uncharacterized protein</fullName>
    </submittedName>
</protein>
<accession>A0ABW0IVH9</accession>